<keyword evidence="1" id="KW-0472">Membrane</keyword>
<evidence type="ECO:0000313" key="2">
    <source>
        <dbReference type="EMBL" id="MXQ14223.1"/>
    </source>
</evidence>
<protein>
    <submittedName>
        <fullName evidence="2">DUF2254 domain-containing protein</fullName>
    </submittedName>
</protein>
<accession>A0A7X3SRD2</accession>
<keyword evidence="1" id="KW-1133">Transmembrane helix</keyword>
<reference evidence="2 3" key="2">
    <citation type="submission" date="2020-01" db="EMBL/GenBank/DDBJ databases">
        <title>Microvirga sp. nov., an arsenate reduction bacterium isolated from Tibet hotspring sediments.</title>
        <authorList>
            <person name="Xian W.-D."/>
            <person name="Li W.-J."/>
        </authorList>
    </citation>
    <scope>NUCLEOTIDE SEQUENCE [LARGE SCALE GENOMIC DNA]</scope>
    <source>
        <strain evidence="2 3">KCTC 23863</strain>
    </source>
</reference>
<dbReference type="Proteomes" id="UP000436483">
    <property type="component" value="Unassembled WGS sequence"/>
</dbReference>
<dbReference type="RefSeq" id="WP_160887930.1">
    <property type="nucleotide sequence ID" value="NZ_WURB01000028.1"/>
</dbReference>
<organism evidence="2 3">
    <name type="scientific">Microvirga makkahensis</name>
    <dbReference type="NCBI Taxonomy" id="1128670"/>
    <lineage>
        <taxon>Bacteria</taxon>
        <taxon>Pseudomonadati</taxon>
        <taxon>Pseudomonadota</taxon>
        <taxon>Alphaproteobacteria</taxon>
        <taxon>Hyphomicrobiales</taxon>
        <taxon>Methylobacteriaceae</taxon>
        <taxon>Microvirga</taxon>
    </lineage>
</organism>
<name>A0A7X3SRD2_9HYPH</name>
<keyword evidence="3" id="KW-1185">Reference proteome</keyword>
<feature type="transmembrane region" description="Helical" evidence="1">
    <location>
        <begin position="70"/>
        <end position="94"/>
    </location>
</feature>
<dbReference type="Pfam" id="PF10011">
    <property type="entry name" value="DUF2254"/>
    <property type="match status" value="1"/>
</dbReference>
<gene>
    <name evidence="2" type="ORF">GR328_22760</name>
</gene>
<evidence type="ECO:0000256" key="1">
    <source>
        <dbReference type="SAM" id="Phobius"/>
    </source>
</evidence>
<evidence type="ECO:0000313" key="3">
    <source>
        <dbReference type="Proteomes" id="UP000436483"/>
    </source>
</evidence>
<dbReference type="InterPro" id="IPR018723">
    <property type="entry name" value="DUF2254_membrane"/>
</dbReference>
<comment type="caution">
    <text evidence="2">The sequence shown here is derived from an EMBL/GenBank/DDBJ whole genome shotgun (WGS) entry which is preliminary data.</text>
</comment>
<sequence>MLKRLTATWDGVRTSLWLVPAVMVLLGVGLAVAMLRMDVGHGSEDQVRVWWINSGAGEDARNLLSTLPSAIITMASMAFSVTVVALTLAANAYGSRLIRAAGQRDVPEVADREDIEQSYRRAMAACETAFVGLGGRIDQTGRSAGAAHGKP</sequence>
<feature type="transmembrane region" description="Helical" evidence="1">
    <location>
        <begin position="12"/>
        <end position="35"/>
    </location>
</feature>
<reference evidence="2 3" key="1">
    <citation type="submission" date="2019-12" db="EMBL/GenBank/DDBJ databases">
        <authorList>
            <person name="Yuan C.-G."/>
        </authorList>
    </citation>
    <scope>NUCLEOTIDE SEQUENCE [LARGE SCALE GENOMIC DNA]</scope>
    <source>
        <strain evidence="2 3">KCTC 23863</strain>
    </source>
</reference>
<proteinExistence type="predicted"/>
<dbReference type="AlphaFoldDB" id="A0A7X3SRD2"/>
<dbReference type="EMBL" id="WURB01000028">
    <property type="protein sequence ID" value="MXQ14223.1"/>
    <property type="molecule type" value="Genomic_DNA"/>
</dbReference>
<keyword evidence="1" id="KW-0812">Transmembrane</keyword>